<accession>A0A813EKR1</accession>
<reference evidence="1" key="1">
    <citation type="submission" date="2021-02" db="EMBL/GenBank/DDBJ databases">
        <authorList>
            <person name="Dougan E. K."/>
            <person name="Rhodes N."/>
            <person name="Thang M."/>
            <person name="Chan C."/>
        </authorList>
    </citation>
    <scope>NUCLEOTIDE SEQUENCE</scope>
</reference>
<protein>
    <submittedName>
        <fullName evidence="1">Uncharacterized protein</fullName>
    </submittedName>
</protein>
<evidence type="ECO:0000313" key="1">
    <source>
        <dbReference type="EMBL" id="CAE8601230.1"/>
    </source>
</evidence>
<comment type="caution">
    <text evidence="1">The sequence shown here is derived from an EMBL/GenBank/DDBJ whole genome shotgun (WGS) entry which is preliminary data.</text>
</comment>
<dbReference type="AlphaFoldDB" id="A0A813EKR1"/>
<sequence>ARGEKAGAPLLARCAAADGQYCSWPCVVQRSNQCLLQGKPMAARTPAFRRHAEAGAL</sequence>
<keyword evidence="2" id="KW-1185">Reference proteome</keyword>
<dbReference type="EMBL" id="CAJNNV010012930">
    <property type="protein sequence ID" value="CAE8601230.1"/>
    <property type="molecule type" value="Genomic_DNA"/>
</dbReference>
<dbReference type="Proteomes" id="UP000654075">
    <property type="component" value="Unassembled WGS sequence"/>
</dbReference>
<feature type="non-terminal residue" evidence="1">
    <location>
        <position position="57"/>
    </location>
</feature>
<proteinExistence type="predicted"/>
<gene>
    <name evidence="1" type="ORF">PGLA1383_LOCUS19526</name>
</gene>
<organism evidence="1 2">
    <name type="scientific">Polarella glacialis</name>
    <name type="common">Dinoflagellate</name>
    <dbReference type="NCBI Taxonomy" id="89957"/>
    <lineage>
        <taxon>Eukaryota</taxon>
        <taxon>Sar</taxon>
        <taxon>Alveolata</taxon>
        <taxon>Dinophyceae</taxon>
        <taxon>Suessiales</taxon>
        <taxon>Suessiaceae</taxon>
        <taxon>Polarella</taxon>
    </lineage>
</organism>
<feature type="non-terminal residue" evidence="1">
    <location>
        <position position="1"/>
    </location>
</feature>
<name>A0A813EKR1_POLGL</name>
<evidence type="ECO:0000313" key="2">
    <source>
        <dbReference type="Proteomes" id="UP000654075"/>
    </source>
</evidence>